<name>G4TJ47_SERID</name>
<dbReference type="EMBL" id="CAFZ01000115">
    <property type="protein sequence ID" value="CCA71340.1"/>
    <property type="molecule type" value="Genomic_DNA"/>
</dbReference>
<evidence type="ECO:0000313" key="1">
    <source>
        <dbReference type="EMBL" id="CCA71340.1"/>
    </source>
</evidence>
<dbReference type="HOGENOM" id="CLU_554445_0_0_1"/>
<dbReference type="InParanoid" id="G4TJ47"/>
<dbReference type="Proteomes" id="UP000007148">
    <property type="component" value="Unassembled WGS sequence"/>
</dbReference>
<reference evidence="1 2" key="1">
    <citation type="journal article" date="2011" name="PLoS Pathog.">
        <title>Endophytic Life Strategies Decoded by Genome and Transcriptome Analyses of the Mutualistic Root Symbiont Piriformospora indica.</title>
        <authorList>
            <person name="Zuccaro A."/>
            <person name="Lahrmann U."/>
            <person name="Guldener U."/>
            <person name="Langen G."/>
            <person name="Pfiffi S."/>
            <person name="Biedenkopf D."/>
            <person name="Wong P."/>
            <person name="Samans B."/>
            <person name="Grimm C."/>
            <person name="Basiewicz M."/>
            <person name="Murat C."/>
            <person name="Martin F."/>
            <person name="Kogel K.H."/>
        </authorList>
    </citation>
    <scope>NUCLEOTIDE SEQUENCE [LARGE SCALE GENOMIC DNA]</scope>
    <source>
        <strain evidence="1 2">DSM 11827</strain>
    </source>
</reference>
<organism evidence="1 2">
    <name type="scientific">Serendipita indica (strain DSM 11827)</name>
    <name type="common">Root endophyte fungus</name>
    <name type="synonym">Piriformospora indica</name>
    <dbReference type="NCBI Taxonomy" id="1109443"/>
    <lineage>
        <taxon>Eukaryota</taxon>
        <taxon>Fungi</taxon>
        <taxon>Dikarya</taxon>
        <taxon>Basidiomycota</taxon>
        <taxon>Agaricomycotina</taxon>
        <taxon>Agaricomycetes</taxon>
        <taxon>Sebacinales</taxon>
        <taxon>Serendipitaceae</taxon>
        <taxon>Serendipita</taxon>
    </lineage>
</organism>
<protein>
    <submittedName>
        <fullName evidence="1">Uncharacterized protein</fullName>
    </submittedName>
</protein>
<comment type="caution">
    <text evidence="1">The sequence shown here is derived from an EMBL/GenBank/DDBJ whole genome shotgun (WGS) entry which is preliminary data.</text>
</comment>
<keyword evidence="2" id="KW-1185">Reference proteome</keyword>
<proteinExistence type="predicted"/>
<evidence type="ECO:0000313" key="2">
    <source>
        <dbReference type="Proteomes" id="UP000007148"/>
    </source>
</evidence>
<dbReference type="AlphaFoldDB" id="G4TJ47"/>
<accession>G4TJ47</accession>
<sequence>MTSLCSHSQFPAISVKNSPGPFVDAPNQRAVPLPAARGYIDGKAWPQPPPPLRDMDPLVFTTYDVDECSWNSFAPFEVNATKGQQYYDEFAFENHAQSHNPVVVFEDEDDLSEGFEDCRLSTSTVANSPISEFSANYHHHHHHHRQQQLDKEGSMNLDLVAPAAATTTATTAILGSEEYPSPIFAPAPGDDGGCAHLNEYYYPLQLDHLSTNAITLPPVLPDQHYPPDSWSPFLAQDTAETAYSTGDINEAITSKESFLPAATTDSSASMVTPPSHVHLHAPRPMRIENTAAHLAALVEREESKLEAQERDEPPVDSVIESRTTNADQLSPLTAPALVLPYAQPTHTRQVQPSHVVPPSFVSQSLVGQSQSLSAVMTPELPRRRIQPILELDTSGRTMQLRQSMRARRHARNLSVPMSADALQYRPVGWKGRQDVVGSHPHLLVQEQQAYGAWTGSNSRSMDWSTLGGHIPFLQPPALAYLQPETYAPAALY</sequence>
<gene>
    <name evidence="1" type="ORF">PIIN_05279</name>
</gene>